<evidence type="ECO:0008006" key="4">
    <source>
        <dbReference type="Google" id="ProtNLM"/>
    </source>
</evidence>
<dbReference type="Proteomes" id="UP001454086">
    <property type="component" value="Unassembled WGS sequence"/>
</dbReference>
<sequence>MRKWKAIFSVLTILFAAVGLLRLVSFDISMPIMFIFLGLSMIVNAKESYDKGSKGEAVCLGVMTVLLYAVTAYNLISRVL</sequence>
<evidence type="ECO:0000313" key="3">
    <source>
        <dbReference type="Proteomes" id="UP001454086"/>
    </source>
</evidence>
<feature type="transmembrane region" description="Helical" evidence="1">
    <location>
        <begin position="57"/>
        <end position="76"/>
    </location>
</feature>
<comment type="caution">
    <text evidence="2">The sequence shown here is derived from an EMBL/GenBank/DDBJ whole genome shotgun (WGS) entry which is preliminary data.</text>
</comment>
<keyword evidence="1" id="KW-0472">Membrane</keyword>
<evidence type="ECO:0000313" key="2">
    <source>
        <dbReference type="EMBL" id="MEQ2428070.1"/>
    </source>
</evidence>
<keyword evidence="1" id="KW-1133">Transmembrane helix</keyword>
<dbReference type="EMBL" id="JBBMFM010000147">
    <property type="protein sequence ID" value="MEQ2428070.1"/>
    <property type="molecule type" value="Genomic_DNA"/>
</dbReference>
<name>A0ABV1DDJ7_9FIRM</name>
<proteinExistence type="predicted"/>
<feature type="transmembrane region" description="Helical" evidence="1">
    <location>
        <begin position="30"/>
        <end position="45"/>
    </location>
</feature>
<accession>A0ABV1DDJ7</accession>
<protein>
    <recommendedName>
        <fullName evidence="4">DUF3953 domain-containing protein</fullName>
    </recommendedName>
</protein>
<organism evidence="2 3">
    <name type="scientific">Enterocloster hominis</name>
    <name type="common">ex Hitch et al. 2024</name>
    <dbReference type="NCBI Taxonomy" id="1917870"/>
    <lineage>
        <taxon>Bacteria</taxon>
        <taxon>Bacillati</taxon>
        <taxon>Bacillota</taxon>
        <taxon>Clostridia</taxon>
        <taxon>Lachnospirales</taxon>
        <taxon>Lachnospiraceae</taxon>
        <taxon>Enterocloster</taxon>
    </lineage>
</organism>
<keyword evidence="1" id="KW-0812">Transmembrane</keyword>
<evidence type="ECO:0000256" key="1">
    <source>
        <dbReference type="SAM" id="Phobius"/>
    </source>
</evidence>
<feature type="transmembrane region" description="Helical" evidence="1">
    <location>
        <begin position="7"/>
        <end position="24"/>
    </location>
</feature>
<keyword evidence="3" id="KW-1185">Reference proteome</keyword>
<reference evidence="2 3" key="1">
    <citation type="submission" date="2024-03" db="EMBL/GenBank/DDBJ databases">
        <title>Human intestinal bacterial collection.</title>
        <authorList>
            <person name="Pauvert C."/>
            <person name="Hitch T.C.A."/>
            <person name="Clavel T."/>
        </authorList>
    </citation>
    <scope>NUCLEOTIDE SEQUENCE [LARGE SCALE GENOMIC DNA]</scope>
    <source>
        <strain evidence="2 3">CLA-SR-H021</strain>
    </source>
</reference>
<dbReference type="RefSeq" id="WP_008717842.1">
    <property type="nucleotide sequence ID" value="NZ_JBBMFM010000147.1"/>
</dbReference>
<gene>
    <name evidence="2" type="ORF">WMQ36_24200</name>
</gene>